<dbReference type="InterPro" id="IPR029058">
    <property type="entry name" value="AB_hydrolase_fold"/>
</dbReference>
<dbReference type="InterPro" id="IPR000073">
    <property type="entry name" value="AB_hydrolase_1"/>
</dbReference>
<name>A0A5C8PAJ7_9HYPH</name>
<organism evidence="2 3">
    <name type="scientific">Vineibacter terrae</name>
    <dbReference type="NCBI Taxonomy" id="2586908"/>
    <lineage>
        <taxon>Bacteria</taxon>
        <taxon>Pseudomonadati</taxon>
        <taxon>Pseudomonadota</taxon>
        <taxon>Alphaproteobacteria</taxon>
        <taxon>Hyphomicrobiales</taxon>
        <taxon>Vineibacter</taxon>
    </lineage>
</organism>
<reference evidence="2 3" key="1">
    <citation type="submission" date="2019-06" db="EMBL/GenBank/DDBJ databases">
        <title>New taxonomy in bacterial strain CC-CFT640, isolated from vineyard.</title>
        <authorList>
            <person name="Lin S.-Y."/>
            <person name="Tsai C.-F."/>
            <person name="Young C.-C."/>
        </authorList>
    </citation>
    <scope>NUCLEOTIDE SEQUENCE [LARGE SCALE GENOMIC DNA]</scope>
    <source>
        <strain evidence="2 3">CC-CFT640</strain>
    </source>
</reference>
<protein>
    <submittedName>
        <fullName evidence="2">Alpha/beta hydrolase</fullName>
    </submittedName>
</protein>
<gene>
    <name evidence="2" type="ORF">FHP25_36180</name>
</gene>
<dbReference type="Proteomes" id="UP000321638">
    <property type="component" value="Unassembled WGS sequence"/>
</dbReference>
<dbReference type="PANTHER" id="PTHR46438">
    <property type="entry name" value="ALPHA/BETA-HYDROLASES SUPERFAMILY PROTEIN"/>
    <property type="match status" value="1"/>
</dbReference>
<sequence length="274" mass="29008">MIDDVQGTIDYHEEGRGPTIVLVPGSCSTGAAWRPVVAQWGNSFRCVTTSLLGYGRTAERRTALDADIAHEAEVIEAVIRRAGSPVHLVGHSFGGLAAVVVALRNLVPLLSLTVIEAPAAELLRTTGELQHYRAFRDMTDGYFAAFRAGRATAIEAMVDFYGGAGCFAAWPQRVRAYAVETTAVNILDWASAYGFPLTPASLAAIATPALVMWGADSHPAAQRANLLLAQHMDKASSAALAGASHFAITTHAEAVASAIKAHVARVEHMSAFPF</sequence>
<accession>A0A5C8PAJ7</accession>
<dbReference type="Gene3D" id="3.40.50.1820">
    <property type="entry name" value="alpha/beta hydrolase"/>
    <property type="match status" value="1"/>
</dbReference>
<keyword evidence="3" id="KW-1185">Reference proteome</keyword>
<proteinExistence type="predicted"/>
<comment type="caution">
    <text evidence="2">The sequence shown here is derived from an EMBL/GenBank/DDBJ whole genome shotgun (WGS) entry which is preliminary data.</text>
</comment>
<evidence type="ECO:0000313" key="2">
    <source>
        <dbReference type="EMBL" id="TXL70054.1"/>
    </source>
</evidence>
<dbReference type="RefSeq" id="WP_147851885.1">
    <property type="nucleotide sequence ID" value="NZ_VDUZ01000066.1"/>
</dbReference>
<dbReference type="AlphaFoldDB" id="A0A5C8PAJ7"/>
<dbReference type="OrthoDB" id="9808398at2"/>
<evidence type="ECO:0000313" key="3">
    <source>
        <dbReference type="Proteomes" id="UP000321638"/>
    </source>
</evidence>
<evidence type="ECO:0000259" key="1">
    <source>
        <dbReference type="Pfam" id="PF12697"/>
    </source>
</evidence>
<dbReference type="EMBL" id="VDUZ01000066">
    <property type="protein sequence ID" value="TXL70054.1"/>
    <property type="molecule type" value="Genomic_DNA"/>
</dbReference>
<dbReference type="Pfam" id="PF12697">
    <property type="entry name" value="Abhydrolase_6"/>
    <property type="match status" value="1"/>
</dbReference>
<dbReference type="PANTHER" id="PTHR46438:SF11">
    <property type="entry name" value="LIPASE-RELATED"/>
    <property type="match status" value="1"/>
</dbReference>
<dbReference type="SUPFAM" id="SSF53474">
    <property type="entry name" value="alpha/beta-Hydrolases"/>
    <property type="match status" value="1"/>
</dbReference>
<keyword evidence="2" id="KW-0378">Hydrolase</keyword>
<feature type="domain" description="AB hydrolase-1" evidence="1">
    <location>
        <begin position="20"/>
        <end position="258"/>
    </location>
</feature>
<dbReference type="GO" id="GO:0016787">
    <property type="term" value="F:hydrolase activity"/>
    <property type="evidence" value="ECO:0007669"/>
    <property type="project" value="UniProtKB-KW"/>
</dbReference>